<sequence>MTKPAGYLTNSLTGLEGEPGVFYNYILAENGLFIRAKSAHLAATVCIAPAEVRGLAPLEHSVQLLHGKIPMYFVNLALSVLCIKPDIEQYLALTWQGNYNLGVPSQSQTAASVTYETLPGTVLDIHSHTGGVAPHFSGIDDHDEQGFCLYAVVGDLRNLFPTVELRLGVYGYFIPLGKEEVFM</sequence>
<accession>A0A0F9DIQ9</accession>
<organism evidence="1">
    <name type="scientific">marine sediment metagenome</name>
    <dbReference type="NCBI Taxonomy" id="412755"/>
    <lineage>
        <taxon>unclassified sequences</taxon>
        <taxon>metagenomes</taxon>
        <taxon>ecological metagenomes</taxon>
    </lineage>
</organism>
<evidence type="ECO:0008006" key="2">
    <source>
        <dbReference type="Google" id="ProtNLM"/>
    </source>
</evidence>
<dbReference type="EMBL" id="LAZR01041478">
    <property type="protein sequence ID" value="KKL11888.1"/>
    <property type="molecule type" value="Genomic_DNA"/>
</dbReference>
<gene>
    <name evidence="1" type="ORF">LCGC14_2541250</name>
</gene>
<reference evidence="1" key="1">
    <citation type="journal article" date="2015" name="Nature">
        <title>Complex archaea that bridge the gap between prokaryotes and eukaryotes.</title>
        <authorList>
            <person name="Spang A."/>
            <person name="Saw J.H."/>
            <person name="Jorgensen S.L."/>
            <person name="Zaremba-Niedzwiedzka K."/>
            <person name="Martijn J."/>
            <person name="Lind A.E."/>
            <person name="van Eijk R."/>
            <person name="Schleper C."/>
            <person name="Guy L."/>
            <person name="Ettema T.J."/>
        </authorList>
    </citation>
    <scope>NUCLEOTIDE SEQUENCE</scope>
</reference>
<protein>
    <recommendedName>
        <fullName evidence="2">JAB domain-containing protein</fullName>
    </recommendedName>
</protein>
<dbReference type="AlphaFoldDB" id="A0A0F9DIQ9"/>
<evidence type="ECO:0000313" key="1">
    <source>
        <dbReference type="EMBL" id="KKL11888.1"/>
    </source>
</evidence>
<proteinExistence type="predicted"/>
<comment type="caution">
    <text evidence="1">The sequence shown here is derived from an EMBL/GenBank/DDBJ whole genome shotgun (WGS) entry which is preliminary data.</text>
</comment>
<name>A0A0F9DIQ9_9ZZZZ</name>